<accession>A0A212IXJ6</accession>
<gene>
    <name evidence="1" type="ORF">KL86DYS1_10467</name>
</gene>
<dbReference type="EMBL" id="FLUM01000001">
    <property type="protein sequence ID" value="SBV91918.1"/>
    <property type="molecule type" value="Genomic_DNA"/>
</dbReference>
<organism evidence="1">
    <name type="scientific">uncultured Dysgonomonas sp</name>
    <dbReference type="NCBI Taxonomy" id="206096"/>
    <lineage>
        <taxon>Bacteria</taxon>
        <taxon>Pseudomonadati</taxon>
        <taxon>Bacteroidota</taxon>
        <taxon>Bacteroidia</taxon>
        <taxon>Bacteroidales</taxon>
        <taxon>Dysgonomonadaceae</taxon>
        <taxon>Dysgonomonas</taxon>
        <taxon>environmental samples</taxon>
    </lineage>
</organism>
<dbReference type="AlphaFoldDB" id="A0A212IXJ6"/>
<evidence type="ECO:0000313" key="1">
    <source>
        <dbReference type="EMBL" id="SBV91918.1"/>
    </source>
</evidence>
<name>A0A212IXJ6_9BACT</name>
<proteinExistence type="predicted"/>
<reference evidence="1" key="1">
    <citation type="submission" date="2016-04" db="EMBL/GenBank/DDBJ databases">
        <authorList>
            <person name="Evans L.H."/>
            <person name="Alamgir A."/>
            <person name="Owens N."/>
            <person name="Weber N.D."/>
            <person name="Virtaneva K."/>
            <person name="Barbian K."/>
            <person name="Babar A."/>
            <person name="Rosenke K."/>
        </authorList>
    </citation>
    <scope>NUCLEOTIDE SEQUENCE</scope>
    <source>
        <strain evidence="1">86-1</strain>
    </source>
</reference>
<sequence length="64" mass="7577">MSLDLPRVEYIEKDKKKAKANSNQVDYEAIKKNEEALKESLERRKNREWKKINLSDLTTNIPNT</sequence>
<protein>
    <submittedName>
        <fullName evidence="1">Uncharacterized protein</fullName>
    </submittedName>
</protein>